<feature type="region of interest" description="Disordered" evidence="1">
    <location>
        <begin position="32"/>
        <end position="62"/>
    </location>
</feature>
<protein>
    <submittedName>
        <fullName evidence="2">Uncharacterized protein</fullName>
    </submittedName>
</protein>
<name>A0A0P1ARM6_PLAHL</name>
<dbReference type="EMBL" id="CCYD01000810">
    <property type="protein sequence ID" value="CEG44101.1"/>
    <property type="molecule type" value="Genomic_DNA"/>
</dbReference>
<feature type="compositionally biased region" description="Basic and acidic residues" evidence="1">
    <location>
        <begin position="32"/>
        <end position="41"/>
    </location>
</feature>
<evidence type="ECO:0000256" key="1">
    <source>
        <dbReference type="SAM" id="MobiDB-lite"/>
    </source>
</evidence>
<evidence type="ECO:0000313" key="2">
    <source>
        <dbReference type="EMBL" id="CEG44101.1"/>
    </source>
</evidence>
<organism evidence="2 3">
    <name type="scientific">Plasmopara halstedii</name>
    <name type="common">Downy mildew of sunflower</name>
    <dbReference type="NCBI Taxonomy" id="4781"/>
    <lineage>
        <taxon>Eukaryota</taxon>
        <taxon>Sar</taxon>
        <taxon>Stramenopiles</taxon>
        <taxon>Oomycota</taxon>
        <taxon>Peronosporomycetes</taxon>
        <taxon>Peronosporales</taxon>
        <taxon>Peronosporaceae</taxon>
        <taxon>Plasmopara</taxon>
    </lineage>
</organism>
<reference evidence="3" key="1">
    <citation type="submission" date="2014-09" db="EMBL/GenBank/DDBJ databases">
        <authorList>
            <person name="Sharma Rahul"/>
            <person name="Thines Marco"/>
        </authorList>
    </citation>
    <scope>NUCLEOTIDE SEQUENCE [LARGE SCALE GENOMIC DNA]</scope>
</reference>
<dbReference type="AlphaFoldDB" id="A0A0P1ARM6"/>
<dbReference type="RefSeq" id="XP_024580470.1">
    <property type="nucleotide sequence ID" value="XM_024730166.1"/>
</dbReference>
<keyword evidence="3" id="KW-1185">Reference proteome</keyword>
<sequence>MPDSITGHTAFRKYQPELLISRDAHFLGNIFDKRHERDNDGTGKPIEVTDEEDKGVTDEDVE</sequence>
<accession>A0A0P1ARM6</accession>
<feature type="compositionally biased region" description="Acidic residues" evidence="1">
    <location>
        <begin position="48"/>
        <end position="62"/>
    </location>
</feature>
<dbReference type="Proteomes" id="UP000054928">
    <property type="component" value="Unassembled WGS sequence"/>
</dbReference>
<evidence type="ECO:0000313" key="3">
    <source>
        <dbReference type="Proteomes" id="UP000054928"/>
    </source>
</evidence>
<dbReference type="GeneID" id="36409422"/>
<proteinExistence type="predicted"/>